<feature type="domain" description="PIN" evidence="1">
    <location>
        <begin position="3"/>
        <end position="115"/>
    </location>
</feature>
<reference evidence="2" key="2">
    <citation type="journal article" date="2015" name="Genome Announc.">
        <title>Draft Genome Sequence of Filamentous Marine Cyanobacterium Lyngbya confervoides Strain BDU141951.</title>
        <authorList>
            <person name="Chandrababunaidu M.M."/>
            <person name="Sen D."/>
            <person name="Tripathy S."/>
        </authorList>
    </citation>
    <scope>NUCLEOTIDE SEQUENCE</scope>
    <source>
        <strain evidence="2">BDU141951</strain>
    </source>
</reference>
<evidence type="ECO:0000259" key="1">
    <source>
        <dbReference type="Pfam" id="PF13470"/>
    </source>
</evidence>
<comment type="caution">
    <text evidence="2">The sequence shown here is derived from an EMBL/GenBank/DDBJ whole genome shotgun (WGS) entry which is preliminary data.</text>
</comment>
<reference evidence="2" key="1">
    <citation type="submission" date="2014-11" db="EMBL/GenBank/DDBJ databases">
        <authorList>
            <person name="Malar M.C."/>
            <person name="Sen D."/>
            <person name="Tripathy S."/>
        </authorList>
    </citation>
    <scope>NUCLEOTIDE SEQUENCE</scope>
    <source>
        <strain evidence="2">BDU141951</strain>
    </source>
</reference>
<dbReference type="Pfam" id="PF13470">
    <property type="entry name" value="PIN_3"/>
    <property type="match status" value="1"/>
</dbReference>
<dbReference type="AlphaFoldDB" id="A0A0C1VBD5"/>
<name>A0A0C1VBD5_9CYAN</name>
<dbReference type="EMBL" id="JTHE02000003">
    <property type="protein sequence ID" value="NEV70224.1"/>
    <property type="molecule type" value="Genomic_DNA"/>
</dbReference>
<evidence type="ECO:0000313" key="2">
    <source>
        <dbReference type="EMBL" id="NEV70224.1"/>
    </source>
</evidence>
<dbReference type="SUPFAM" id="SSF88723">
    <property type="entry name" value="PIN domain-like"/>
    <property type="match status" value="1"/>
</dbReference>
<gene>
    <name evidence="2" type="ORF">QQ91_024350</name>
</gene>
<proteinExistence type="predicted"/>
<protein>
    <submittedName>
        <fullName evidence="2">PIN domain-containing protein</fullName>
    </submittedName>
</protein>
<organism evidence="2">
    <name type="scientific">Lyngbya confervoides BDU141951</name>
    <dbReference type="NCBI Taxonomy" id="1574623"/>
    <lineage>
        <taxon>Bacteria</taxon>
        <taxon>Bacillati</taxon>
        <taxon>Cyanobacteriota</taxon>
        <taxon>Cyanophyceae</taxon>
        <taxon>Oscillatoriophycideae</taxon>
        <taxon>Oscillatoriales</taxon>
        <taxon>Microcoleaceae</taxon>
        <taxon>Lyngbya</taxon>
    </lineage>
</organism>
<dbReference type="InterPro" id="IPR002716">
    <property type="entry name" value="PIN_dom"/>
</dbReference>
<accession>A0A0C1VBD5</accession>
<dbReference type="InterPro" id="IPR029060">
    <property type="entry name" value="PIN-like_dom_sf"/>
</dbReference>
<sequence length="138" mass="14970">MRRVLLDCDVILDVFLTRQPFVLNSAQVLDAAATAKVEGCLAGHAVTNIYYILRRQLGRDATHQALRKLLERLRVASITDEVVKAALQSPMSDFEDAVTVEAAKAAGIDSTVTRNLPDFAAASILVLPPEGLLEQLAE</sequence>
<dbReference type="Gene3D" id="3.40.50.1010">
    <property type="entry name" value="5'-nuclease"/>
    <property type="match status" value="1"/>
</dbReference>
<reference evidence="2" key="3">
    <citation type="submission" date="2020-02" db="EMBL/GenBank/DDBJ databases">
        <authorList>
            <person name="Sarangi A.N."/>
            <person name="Ghosh S."/>
            <person name="Mukherjee M."/>
            <person name="Tripathy S."/>
        </authorList>
    </citation>
    <scope>NUCLEOTIDE SEQUENCE</scope>
    <source>
        <strain evidence="2">BDU141951</strain>
    </source>
</reference>